<gene>
    <name evidence="4" type="ORF">SAMN05443248_0959</name>
</gene>
<dbReference type="InterPro" id="IPR036856">
    <property type="entry name" value="Ald_Oxase/Xan_DH_a/b_sf"/>
</dbReference>
<feature type="domain" description="Aldehyde oxidase/xanthine dehydrogenase a/b hammerhead" evidence="3">
    <location>
        <begin position="26"/>
        <end position="146"/>
    </location>
</feature>
<dbReference type="Pfam" id="PF20256">
    <property type="entry name" value="MoCoBD_2"/>
    <property type="match status" value="1"/>
</dbReference>
<dbReference type="InterPro" id="IPR037165">
    <property type="entry name" value="AldOxase/xan_DH_Mopterin-bd_sf"/>
</dbReference>
<dbReference type="SUPFAM" id="SSF56003">
    <property type="entry name" value="Molybdenum cofactor-binding domain"/>
    <property type="match status" value="1"/>
</dbReference>
<proteinExistence type="predicted"/>
<evidence type="ECO:0000259" key="3">
    <source>
        <dbReference type="SMART" id="SM01008"/>
    </source>
</evidence>
<dbReference type="InterPro" id="IPR008274">
    <property type="entry name" value="AldOxase/xan_DH_MoCoBD1"/>
</dbReference>
<keyword evidence="1" id="KW-0500">Molybdenum</keyword>
<dbReference type="Gene3D" id="3.90.1170.50">
    <property type="entry name" value="Aldehyde oxidase/xanthine dehydrogenase, a/b hammerhead"/>
    <property type="match status" value="1"/>
</dbReference>
<dbReference type="PANTHER" id="PTHR11908:SF132">
    <property type="entry name" value="ALDEHYDE OXIDASE 1-RELATED"/>
    <property type="match status" value="1"/>
</dbReference>
<dbReference type="SMART" id="SM01008">
    <property type="entry name" value="Ald_Xan_dh_C"/>
    <property type="match status" value="1"/>
</dbReference>
<evidence type="ECO:0000256" key="1">
    <source>
        <dbReference type="ARBA" id="ARBA00022505"/>
    </source>
</evidence>
<dbReference type="OrthoDB" id="9758509at2"/>
<name>A0A1M5IFJ2_9BRAD</name>
<dbReference type="PANTHER" id="PTHR11908">
    <property type="entry name" value="XANTHINE DEHYDROGENASE"/>
    <property type="match status" value="1"/>
</dbReference>
<dbReference type="InterPro" id="IPR000674">
    <property type="entry name" value="Ald_Oxase/Xan_DH_a/b"/>
</dbReference>
<sequence>MNILPGNMRFGTGQPVKRLEDQRLLTGKGLFIDDKPEDGALWLHVVRSPHAHANILSVDTKAASDMPGVEAVYTGADLIADDIGTLPTLLIFQRPDGSAMTAPPRRLLAHEIVRFAGEPVAAVVATSRVAAQTAAEAIAIEYKVLPSVVDPVEAIKPGAPVVWADAPDNIVAAMSYGDAAAVEAVFAKAAHVVSLDLVSQRLIPSAMEPRSSIAEVDKKTGRLILHTQSQTPGSARDLLAEAVLKRPKESVRVLVGDIGGGFGQKTSLYPEDGMVAYAAVKLGRKVRWRGDRTDEFVGGTHGRDLTSTGEFALDAKGRVQAYRVRSLGGTGAYIAGAGTIIPLVLGPFVQSGVYDLPLVHYDIKAVMTNTAPVGAYRGAGRPEGVFIVERLMDAAARQLGIDPRTIRKVNYIKPAQLPYTNAVGQIYDSGAFAHMLDRASKLADWDGFAARKKAAKKKGLLYGRGLTSYIEWTGGRAHTEKVSLHATAEGRVILHSGTMAMGQGLQTTYTQMVSEALGIAMDKIDIIQGDTDLATGFGSVGSRSLFVGGTALAVSANDLITKAREKASNVLEASVEDIEYRDGWLTVVGTDKRIGLFDIAKKEAGARLSVDSEGEVDGPSWPNGTHICEVEIDPETGVSRVVRYTTVDDVGVAVNPMLVTGQVHGGVAQGIGQALYEGVSYDPEGQLLTASYQDYCVPRADDVPPIEVTLDDSAPCRTNPLGAKGCGESGAIGGPPCVTNGVMDALSELGIKALTTPLTPMKVWQAIEGAKAAGVASFPSR</sequence>
<dbReference type="AlphaFoldDB" id="A0A1M5IFJ2"/>
<protein>
    <submittedName>
        <fullName evidence="4">Carbon-monoxide dehydrogenase large subunit</fullName>
    </submittedName>
</protein>
<dbReference type="EMBL" id="LT670817">
    <property type="protein sequence ID" value="SHG27108.1"/>
    <property type="molecule type" value="Genomic_DNA"/>
</dbReference>
<dbReference type="InterPro" id="IPR046867">
    <property type="entry name" value="AldOxase/xan_DH_MoCoBD2"/>
</dbReference>
<dbReference type="GO" id="GO:0016491">
    <property type="term" value="F:oxidoreductase activity"/>
    <property type="evidence" value="ECO:0007669"/>
    <property type="project" value="UniProtKB-KW"/>
</dbReference>
<organism evidence="4 5">
    <name type="scientific">Bradyrhizobium erythrophlei</name>
    <dbReference type="NCBI Taxonomy" id="1437360"/>
    <lineage>
        <taxon>Bacteria</taxon>
        <taxon>Pseudomonadati</taxon>
        <taxon>Pseudomonadota</taxon>
        <taxon>Alphaproteobacteria</taxon>
        <taxon>Hyphomicrobiales</taxon>
        <taxon>Nitrobacteraceae</taxon>
        <taxon>Bradyrhizobium</taxon>
    </lineage>
</organism>
<dbReference type="Proteomes" id="UP000189796">
    <property type="component" value="Chromosome I"/>
</dbReference>
<dbReference type="InterPro" id="IPR016208">
    <property type="entry name" value="Ald_Oxase/xanthine_DH-like"/>
</dbReference>
<keyword evidence="2" id="KW-0560">Oxidoreductase</keyword>
<dbReference type="Pfam" id="PF02738">
    <property type="entry name" value="MoCoBD_1"/>
    <property type="match status" value="1"/>
</dbReference>
<accession>A0A1M5IFJ2</accession>
<evidence type="ECO:0000256" key="2">
    <source>
        <dbReference type="ARBA" id="ARBA00023002"/>
    </source>
</evidence>
<dbReference type="SUPFAM" id="SSF54665">
    <property type="entry name" value="CO dehydrogenase molybdoprotein N-domain-like"/>
    <property type="match status" value="1"/>
</dbReference>
<dbReference type="RefSeq" id="WP_079600216.1">
    <property type="nucleotide sequence ID" value="NZ_LT670817.1"/>
</dbReference>
<dbReference type="Pfam" id="PF01315">
    <property type="entry name" value="Ald_Xan_dh_C"/>
    <property type="match status" value="1"/>
</dbReference>
<dbReference type="GO" id="GO:0005506">
    <property type="term" value="F:iron ion binding"/>
    <property type="evidence" value="ECO:0007669"/>
    <property type="project" value="InterPro"/>
</dbReference>
<evidence type="ECO:0000313" key="4">
    <source>
        <dbReference type="EMBL" id="SHG27108.1"/>
    </source>
</evidence>
<reference evidence="4 5" key="1">
    <citation type="submission" date="2016-11" db="EMBL/GenBank/DDBJ databases">
        <authorList>
            <person name="Jaros S."/>
            <person name="Januszkiewicz K."/>
            <person name="Wedrychowicz H."/>
        </authorList>
    </citation>
    <scope>NUCLEOTIDE SEQUENCE [LARGE SCALE GENOMIC DNA]</scope>
    <source>
        <strain evidence="4 5">GAS138</strain>
    </source>
</reference>
<dbReference type="Gene3D" id="3.30.365.10">
    <property type="entry name" value="Aldehyde oxidase/xanthine dehydrogenase, molybdopterin binding domain"/>
    <property type="match status" value="4"/>
</dbReference>
<evidence type="ECO:0000313" key="5">
    <source>
        <dbReference type="Proteomes" id="UP000189796"/>
    </source>
</evidence>